<evidence type="ECO:0000313" key="5">
    <source>
        <dbReference type="Proteomes" id="UP001211065"/>
    </source>
</evidence>
<dbReference type="Proteomes" id="UP001211065">
    <property type="component" value="Unassembled WGS sequence"/>
</dbReference>
<feature type="region of interest" description="Disordered" evidence="2">
    <location>
        <begin position="254"/>
        <end position="298"/>
    </location>
</feature>
<name>A0AAD5TYT6_9FUNG</name>
<evidence type="ECO:0000256" key="1">
    <source>
        <dbReference type="ARBA" id="ARBA00007945"/>
    </source>
</evidence>
<accession>A0AAD5TYT6</accession>
<evidence type="ECO:0000259" key="3">
    <source>
        <dbReference type="Pfam" id="PF05030"/>
    </source>
</evidence>
<comment type="caution">
    <text evidence="4">The sequence shown here is derived from an EMBL/GenBank/DDBJ whole genome shotgun (WGS) entry which is preliminary data.</text>
</comment>
<feature type="compositionally biased region" description="Low complexity" evidence="2">
    <location>
        <begin position="138"/>
        <end position="152"/>
    </location>
</feature>
<feature type="compositionally biased region" description="Acidic residues" evidence="2">
    <location>
        <begin position="254"/>
        <end position="278"/>
    </location>
</feature>
<feature type="compositionally biased region" description="Low complexity" evidence="2">
    <location>
        <begin position="105"/>
        <end position="124"/>
    </location>
</feature>
<comment type="similarity">
    <text evidence="1">Belongs to the SS18 family.</text>
</comment>
<gene>
    <name evidence="4" type="ORF">HK099_007557</name>
</gene>
<evidence type="ECO:0000256" key="2">
    <source>
        <dbReference type="SAM" id="MobiDB-lite"/>
    </source>
</evidence>
<reference evidence="4" key="1">
    <citation type="submission" date="2020-05" db="EMBL/GenBank/DDBJ databases">
        <title>Phylogenomic resolution of chytrid fungi.</title>
        <authorList>
            <person name="Stajich J.E."/>
            <person name="Amses K."/>
            <person name="Simmons R."/>
            <person name="Seto K."/>
            <person name="Myers J."/>
            <person name="Bonds A."/>
            <person name="Quandt C.A."/>
            <person name="Barry K."/>
            <person name="Liu P."/>
            <person name="Grigoriev I."/>
            <person name="Longcore J.E."/>
            <person name="James T.Y."/>
        </authorList>
    </citation>
    <scope>NUCLEOTIDE SEQUENCE</scope>
    <source>
        <strain evidence="4">JEL0476</strain>
    </source>
</reference>
<dbReference type="EMBL" id="JADGJW010000743">
    <property type="protein sequence ID" value="KAJ3213125.1"/>
    <property type="molecule type" value="Genomic_DNA"/>
</dbReference>
<evidence type="ECO:0000313" key="4">
    <source>
        <dbReference type="EMBL" id="KAJ3213125.1"/>
    </source>
</evidence>
<proteinExistence type="inferred from homology"/>
<dbReference type="Pfam" id="PF05030">
    <property type="entry name" value="SSXT"/>
    <property type="match status" value="1"/>
</dbReference>
<dbReference type="AlphaFoldDB" id="A0AAD5TYT6"/>
<protein>
    <recommendedName>
        <fullName evidence="3">SS18 N-terminal domain-containing protein</fullName>
    </recommendedName>
</protein>
<organism evidence="4 5">
    <name type="scientific">Clydaea vesicula</name>
    <dbReference type="NCBI Taxonomy" id="447962"/>
    <lineage>
        <taxon>Eukaryota</taxon>
        <taxon>Fungi</taxon>
        <taxon>Fungi incertae sedis</taxon>
        <taxon>Chytridiomycota</taxon>
        <taxon>Chytridiomycota incertae sedis</taxon>
        <taxon>Chytridiomycetes</taxon>
        <taxon>Lobulomycetales</taxon>
        <taxon>Lobulomycetaceae</taxon>
        <taxon>Clydaea</taxon>
    </lineage>
</organism>
<sequence length="310" mass="34472">MSKLNLNLPSPNATMVPELNSHTLSILLQTNKQIIKILVDYQANGWTNDPEYIQYQKRLAMNLQYLAAVANTSTTKPIAAFIPPITPVLIPEKLKNFQQQESLKKSNSNNNTTNNSSVTSKNLTEIVESLNPPLMVGNSNNNNATSNKASSNSENVYVPVPPFILPADADLNIVKPITSINKFAGSTSTTVISVNNKNELPPTKMIIAPTIENTSVWEEEQKVKNLILKKISSYGASLDEEITFDDNNVKFNEVQEEEGGPLEDEEEDEQSNLAEEEPLLTTALNDEEDGDYKPKNEFFDTNSDLFDFNF</sequence>
<dbReference type="InterPro" id="IPR007726">
    <property type="entry name" value="SS18_N"/>
</dbReference>
<feature type="domain" description="SS18 N-terminal" evidence="3">
    <location>
        <begin position="17"/>
        <end position="74"/>
    </location>
</feature>
<feature type="region of interest" description="Disordered" evidence="2">
    <location>
        <begin position="100"/>
        <end position="152"/>
    </location>
</feature>
<keyword evidence="5" id="KW-1185">Reference proteome</keyword>